<organism evidence="3 4">
    <name type="scientific">Succinivibrio dextrinosolvens</name>
    <dbReference type="NCBI Taxonomy" id="83771"/>
    <lineage>
        <taxon>Bacteria</taxon>
        <taxon>Pseudomonadati</taxon>
        <taxon>Pseudomonadota</taxon>
        <taxon>Gammaproteobacteria</taxon>
        <taxon>Aeromonadales</taxon>
        <taxon>Succinivibrionaceae</taxon>
        <taxon>Succinivibrio</taxon>
    </lineage>
</organism>
<keyword evidence="2" id="KW-0472">Membrane</keyword>
<evidence type="ECO:0000313" key="4">
    <source>
        <dbReference type="Proteomes" id="UP000243374"/>
    </source>
</evidence>
<keyword evidence="2" id="KW-1133">Transmembrane helix</keyword>
<keyword evidence="2" id="KW-0812">Transmembrane</keyword>
<dbReference type="Proteomes" id="UP000243374">
    <property type="component" value="Unassembled WGS sequence"/>
</dbReference>
<dbReference type="OrthoDB" id="7061185at2"/>
<keyword evidence="4" id="KW-1185">Reference proteome</keyword>
<feature type="transmembrane region" description="Helical" evidence="2">
    <location>
        <begin position="34"/>
        <end position="51"/>
    </location>
</feature>
<dbReference type="EMBL" id="FOSF01000012">
    <property type="protein sequence ID" value="SFJ98633.1"/>
    <property type="molecule type" value="Genomic_DNA"/>
</dbReference>
<reference evidence="3 4" key="1">
    <citation type="submission" date="2016-10" db="EMBL/GenBank/DDBJ databases">
        <authorList>
            <person name="Varghese N."/>
            <person name="Submissions S."/>
        </authorList>
    </citation>
    <scope>NUCLEOTIDE SEQUENCE [LARGE SCALE GENOMIC DNA]</scope>
    <source>
        <strain evidence="3 4">22B</strain>
    </source>
</reference>
<accession>A0A662Z849</accession>
<name>A0A662Z849_9GAMM</name>
<proteinExistence type="predicted"/>
<protein>
    <submittedName>
        <fullName evidence="3">Uncharacterized protein</fullName>
    </submittedName>
</protein>
<dbReference type="RefSeq" id="WP_074839981.1">
    <property type="nucleotide sequence ID" value="NZ_CP047056.1"/>
</dbReference>
<evidence type="ECO:0000256" key="2">
    <source>
        <dbReference type="SAM" id="Phobius"/>
    </source>
</evidence>
<evidence type="ECO:0000256" key="1">
    <source>
        <dbReference type="SAM" id="MobiDB-lite"/>
    </source>
</evidence>
<feature type="transmembrane region" description="Helical" evidence="2">
    <location>
        <begin position="71"/>
        <end position="89"/>
    </location>
</feature>
<feature type="compositionally biased region" description="Low complexity" evidence="1">
    <location>
        <begin position="123"/>
        <end position="138"/>
    </location>
</feature>
<evidence type="ECO:0000313" key="3">
    <source>
        <dbReference type="EMBL" id="SFJ98633.1"/>
    </source>
</evidence>
<dbReference type="AlphaFoldDB" id="A0A662Z849"/>
<feature type="region of interest" description="Disordered" evidence="1">
    <location>
        <begin position="102"/>
        <end position="151"/>
    </location>
</feature>
<sequence length="151" mass="16678">MINIEATQTFFSGLGLAFCILSFILVFIPSKTKFGIISLCLGNVPLWSAIVMPKSLAPFMDFFHVDQSADLFVTGCIAGVVCLVLWYFLTGKIMGLYKEKFHKDSRNQSEAAKSTSDRDSEVNNGADNSDSQNNANANPHLFDNLKVNDKE</sequence>
<gene>
    <name evidence="3" type="ORF">SAMN04487865_10125</name>
</gene>
<feature type="transmembrane region" description="Helical" evidence="2">
    <location>
        <begin position="6"/>
        <end position="27"/>
    </location>
</feature>